<dbReference type="InterPro" id="IPR003439">
    <property type="entry name" value="ABC_transporter-like_ATP-bd"/>
</dbReference>
<dbReference type="GO" id="GO:0005524">
    <property type="term" value="F:ATP binding"/>
    <property type="evidence" value="ECO:0007669"/>
    <property type="project" value="UniProtKB-KW"/>
</dbReference>
<protein>
    <submittedName>
        <fullName evidence="6">ABC transporter ATP-binding protein</fullName>
    </submittedName>
</protein>
<keyword evidence="2" id="KW-1003">Cell membrane</keyword>
<dbReference type="EMBL" id="JACCEV010000001">
    <property type="protein sequence ID" value="NYT84450.1"/>
    <property type="molecule type" value="Genomic_DNA"/>
</dbReference>
<dbReference type="AlphaFoldDB" id="A0A853GXE4"/>
<dbReference type="GO" id="GO:0015808">
    <property type="term" value="P:L-alanine transport"/>
    <property type="evidence" value="ECO:0007669"/>
    <property type="project" value="TreeGrafter"/>
</dbReference>
<dbReference type="RefSeq" id="WP_130038381.1">
    <property type="nucleotide sequence ID" value="NZ_JACCEV010000001.1"/>
</dbReference>
<reference evidence="6 7" key="1">
    <citation type="submission" date="2020-07" db="EMBL/GenBank/DDBJ databases">
        <title>Taxonomic revisions and descriptions of new bacterial species based on genomic comparisons in the high-G+C-content subgroup of the family Alcaligenaceae.</title>
        <authorList>
            <person name="Szabo A."/>
            <person name="Felfoldi T."/>
        </authorList>
    </citation>
    <scope>NUCLEOTIDE SEQUENCE [LARGE SCALE GENOMIC DNA]</scope>
    <source>
        <strain evidence="6 7">DSM 25667</strain>
    </source>
</reference>
<evidence type="ECO:0000313" key="6">
    <source>
        <dbReference type="EMBL" id="NYT84450.1"/>
    </source>
</evidence>
<dbReference type="CDD" id="cd03219">
    <property type="entry name" value="ABC_Mj1267_LivG_branched"/>
    <property type="match status" value="1"/>
</dbReference>
<dbReference type="GO" id="GO:1903805">
    <property type="term" value="P:L-valine import across plasma membrane"/>
    <property type="evidence" value="ECO:0007669"/>
    <property type="project" value="TreeGrafter"/>
</dbReference>
<accession>A0A853GXE4</accession>
<dbReference type="GO" id="GO:0015192">
    <property type="term" value="F:L-phenylalanine transmembrane transporter activity"/>
    <property type="evidence" value="ECO:0007669"/>
    <property type="project" value="TreeGrafter"/>
</dbReference>
<evidence type="ECO:0000256" key="4">
    <source>
        <dbReference type="ARBA" id="ARBA00022840"/>
    </source>
</evidence>
<dbReference type="Proteomes" id="UP000554144">
    <property type="component" value="Unassembled WGS sequence"/>
</dbReference>
<dbReference type="InterPro" id="IPR003593">
    <property type="entry name" value="AAA+_ATPase"/>
</dbReference>
<dbReference type="Pfam" id="PF00005">
    <property type="entry name" value="ABC_tran"/>
    <property type="match status" value="1"/>
</dbReference>
<sequence length="245" mass="26624">MSETLLKVEGIGKRFGGVQAVKNLSFDLKRGEILGLLGPNGAGKTTAFNMIAGHFAPDDGKIWLDGQDITGKPPWSVCKAGLARTFQLSKPFGGMSTRENLMVGTLVKTNDRAHSERKADELLDFLDLAYLADIDAETLTAFERRKVELGRALSTEPSLLLMDEVVAGATPQEALQMVELIKKVRDQGVTVLIIEHVMKVIMGLSDRVIVMHLGELMANGLPADVVRQPNVLKAYFGDDYVDTGA</sequence>
<dbReference type="PANTHER" id="PTHR45772">
    <property type="entry name" value="CONSERVED COMPONENT OF ABC TRANSPORTER FOR NATURAL AMINO ACIDS-RELATED"/>
    <property type="match status" value="1"/>
</dbReference>
<proteinExistence type="predicted"/>
<dbReference type="GO" id="GO:0016887">
    <property type="term" value="F:ATP hydrolysis activity"/>
    <property type="evidence" value="ECO:0007669"/>
    <property type="project" value="InterPro"/>
</dbReference>
<dbReference type="GO" id="GO:0005886">
    <property type="term" value="C:plasma membrane"/>
    <property type="evidence" value="ECO:0007669"/>
    <property type="project" value="TreeGrafter"/>
</dbReference>
<dbReference type="SMART" id="SM00382">
    <property type="entry name" value="AAA"/>
    <property type="match status" value="1"/>
</dbReference>
<dbReference type="GO" id="GO:1903806">
    <property type="term" value="P:L-isoleucine import across plasma membrane"/>
    <property type="evidence" value="ECO:0007669"/>
    <property type="project" value="TreeGrafter"/>
</dbReference>
<dbReference type="OrthoDB" id="9781337at2"/>
<keyword evidence="7" id="KW-1185">Reference proteome</keyword>
<dbReference type="PANTHER" id="PTHR45772:SF7">
    <property type="entry name" value="AMINO ACID ABC TRANSPORTER ATP-BINDING PROTEIN"/>
    <property type="match status" value="1"/>
</dbReference>
<dbReference type="InterPro" id="IPR027417">
    <property type="entry name" value="P-loop_NTPase"/>
</dbReference>
<evidence type="ECO:0000256" key="3">
    <source>
        <dbReference type="ARBA" id="ARBA00022741"/>
    </source>
</evidence>
<keyword evidence="1" id="KW-0813">Transport</keyword>
<dbReference type="Gene3D" id="3.40.50.300">
    <property type="entry name" value="P-loop containing nucleotide triphosphate hydrolases"/>
    <property type="match status" value="1"/>
</dbReference>
<dbReference type="InterPro" id="IPR051120">
    <property type="entry name" value="ABC_AA/LPS_Transport"/>
</dbReference>
<keyword evidence="4 6" id="KW-0067">ATP-binding</keyword>
<dbReference type="GO" id="GO:0005304">
    <property type="term" value="F:L-valine transmembrane transporter activity"/>
    <property type="evidence" value="ECO:0007669"/>
    <property type="project" value="TreeGrafter"/>
</dbReference>
<comment type="caution">
    <text evidence="6">The sequence shown here is derived from an EMBL/GenBank/DDBJ whole genome shotgun (WGS) entry which is preliminary data.</text>
</comment>
<evidence type="ECO:0000259" key="5">
    <source>
        <dbReference type="PROSITE" id="PS50893"/>
    </source>
</evidence>
<evidence type="ECO:0000256" key="1">
    <source>
        <dbReference type="ARBA" id="ARBA00022448"/>
    </source>
</evidence>
<keyword evidence="2" id="KW-0472">Membrane</keyword>
<name>A0A853GXE4_9BURK</name>
<evidence type="ECO:0000256" key="2">
    <source>
        <dbReference type="ARBA" id="ARBA00022475"/>
    </source>
</evidence>
<dbReference type="GO" id="GO:0015188">
    <property type="term" value="F:L-isoleucine transmembrane transporter activity"/>
    <property type="evidence" value="ECO:0007669"/>
    <property type="project" value="TreeGrafter"/>
</dbReference>
<organism evidence="6 7">
    <name type="scientific">Pollutimonas harenae</name>
    <dbReference type="NCBI Taxonomy" id="657015"/>
    <lineage>
        <taxon>Bacteria</taxon>
        <taxon>Pseudomonadati</taxon>
        <taxon>Pseudomonadota</taxon>
        <taxon>Betaproteobacteria</taxon>
        <taxon>Burkholderiales</taxon>
        <taxon>Alcaligenaceae</taxon>
        <taxon>Pollutimonas</taxon>
    </lineage>
</organism>
<dbReference type="SUPFAM" id="SSF52540">
    <property type="entry name" value="P-loop containing nucleoside triphosphate hydrolases"/>
    <property type="match status" value="1"/>
</dbReference>
<feature type="domain" description="ABC transporter" evidence="5">
    <location>
        <begin position="6"/>
        <end position="238"/>
    </location>
</feature>
<evidence type="ECO:0000313" key="7">
    <source>
        <dbReference type="Proteomes" id="UP000554144"/>
    </source>
</evidence>
<keyword evidence="3" id="KW-0547">Nucleotide-binding</keyword>
<dbReference type="GO" id="GO:0042941">
    <property type="term" value="P:D-alanine transmembrane transport"/>
    <property type="evidence" value="ECO:0007669"/>
    <property type="project" value="TreeGrafter"/>
</dbReference>
<gene>
    <name evidence="6" type="ORF">H0A62_02435</name>
</gene>
<dbReference type="PROSITE" id="PS50893">
    <property type="entry name" value="ABC_TRANSPORTER_2"/>
    <property type="match status" value="1"/>
</dbReference>